<sequence>MKCNACWRDLEGQAVSTTCGHLLCADDARKILNNDGTCPICDQVLSKRMIMRNFVSNAWSKINNIVCIECRPFLECNHPITLFAATISGRGNVPSESRQRRTLRIDSAHTREEAIPTCHGRGGGDGMRLTGAWTLSPIPPVVADILVQGQSANEWGGIEFPLPFGRVLSPTESFIHELDEKAFRHALVPTRRRGLRSK</sequence>
<proteinExistence type="predicted"/>
<dbReference type="PROSITE" id="PS50089">
    <property type="entry name" value="ZF_RING_2"/>
    <property type="match status" value="1"/>
</dbReference>
<reference evidence="3" key="2">
    <citation type="submission" date="2019-07" db="EMBL/GenBank/DDBJ databases">
        <authorList>
            <person name="Seetharam A."/>
            <person name="Woodhouse M."/>
            <person name="Cannon E."/>
        </authorList>
    </citation>
    <scope>NUCLEOTIDE SEQUENCE [LARGE SCALE GENOMIC DNA]</scope>
    <source>
        <strain evidence="3">cv. B73</strain>
    </source>
</reference>
<dbReference type="InterPro" id="IPR001841">
    <property type="entry name" value="Znf_RING"/>
</dbReference>
<evidence type="ECO:0000313" key="3">
    <source>
        <dbReference type="EnsemblPlants" id="Zm00001eb352830_P001"/>
    </source>
</evidence>
<dbReference type="Pfam" id="PF14634">
    <property type="entry name" value="zf-RING_5"/>
    <property type="match status" value="1"/>
</dbReference>
<accession>A0A804QR33</accession>
<dbReference type="Gramene" id="Zm00001eb352830_T001">
    <property type="protein sequence ID" value="Zm00001eb352830_P001"/>
    <property type="gene ID" value="Zm00001eb352830"/>
</dbReference>
<dbReference type="PANTHER" id="PTHR47384:SF2">
    <property type="entry name" value="E3 UBIQUITIN-PROTEIN LIGASE CCNB1IP1 HOMOLOG"/>
    <property type="match status" value="1"/>
</dbReference>
<dbReference type="InterPro" id="IPR013083">
    <property type="entry name" value="Znf_RING/FYVE/PHD"/>
</dbReference>
<reference evidence="3" key="3">
    <citation type="submission" date="2021-05" db="UniProtKB">
        <authorList>
            <consortium name="EnsemblPlants"/>
        </authorList>
    </citation>
    <scope>IDENTIFICATION</scope>
    <source>
        <strain evidence="3">cv. B73</strain>
    </source>
</reference>
<keyword evidence="1" id="KW-0863">Zinc-finger</keyword>
<organism evidence="3 4">
    <name type="scientific">Zea mays</name>
    <name type="common">Maize</name>
    <dbReference type="NCBI Taxonomy" id="4577"/>
    <lineage>
        <taxon>Eukaryota</taxon>
        <taxon>Viridiplantae</taxon>
        <taxon>Streptophyta</taxon>
        <taxon>Embryophyta</taxon>
        <taxon>Tracheophyta</taxon>
        <taxon>Spermatophyta</taxon>
        <taxon>Magnoliopsida</taxon>
        <taxon>Liliopsida</taxon>
        <taxon>Poales</taxon>
        <taxon>Poaceae</taxon>
        <taxon>PACMAD clade</taxon>
        <taxon>Panicoideae</taxon>
        <taxon>Andropogonodae</taxon>
        <taxon>Andropogoneae</taxon>
        <taxon>Tripsacinae</taxon>
        <taxon>Zea</taxon>
    </lineage>
</organism>
<dbReference type="GO" id="GO:0008270">
    <property type="term" value="F:zinc ion binding"/>
    <property type="evidence" value="ECO:0007669"/>
    <property type="project" value="UniProtKB-KW"/>
</dbReference>
<dbReference type="GO" id="GO:0051026">
    <property type="term" value="P:chiasma assembly"/>
    <property type="evidence" value="ECO:0000318"/>
    <property type="project" value="GO_Central"/>
</dbReference>
<dbReference type="Proteomes" id="UP000007305">
    <property type="component" value="Chromosome 8"/>
</dbReference>
<dbReference type="Gene3D" id="3.30.40.10">
    <property type="entry name" value="Zinc/RING finger domain, C3HC4 (zinc finger)"/>
    <property type="match status" value="1"/>
</dbReference>
<dbReference type="SUPFAM" id="SSF57850">
    <property type="entry name" value="RING/U-box"/>
    <property type="match status" value="1"/>
</dbReference>
<feature type="domain" description="RING-type" evidence="2">
    <location>
        <begin position="3"/>
        <end position="42"/>
    </location>
</feature>
<dbReference type="PANTHER" id="PTHR47384">
    <property type="entry name" value="E3 UBIQUITIN-PROTEIN LIGASE CCNB1IP1 HOMOLOG"/>
    <property type="match status" value="1"/>
</dbReference>
<keyword evidence="1" id="KW-0862">Zinc</keyword>
<protein>
    <recommendedName>
        <fullName evidence="2">RING-type domain-containing protein</fullName>
    </recommendedName>
</protein>
<evidence type="ECO:0000256" key="1">
    <source>
        <dbReference type="PROSITE-ProRule" id="PRU00175"/>
    </source>
</evidence>
<keyword evidence="1" id="KW-0479">Metal-binding</keyword>
<dbReference type="InterPro" id="IPR055328">
    <property type="entry name" value="HEI10-like"/>
</dbReference>
<dbReference type="AlphaFoldDB" id="A0A804QR33"/>
<reference evidence="4" key="1">
    <citation type="journal article" date="2009" name="Science">
        <title>The B73 maize genome: complexity, diversity, and dynamics.</title>
        <authorList>
            <person name="Schnable P.S."/>
            <person name="Ware D."/>
            <person name="Fulton R.S."/>
            <person name="Stein J.C."/>
            <person name="Wei F."/>
            <person name="Pasternak S."/>
            <person name="Liang C."/>
            <person name="Zhang J."/>
            <person name="Fulton L."/>
            <person name="Graves T.A."/>
            <person name="Minx P."/>
            <person name="Reily A.D."/>
            <person name="Courtney L."/>
            <person name="Kruchowski S.S."/>
            <person name="Tomlinson C."/>
            <person name="Strong C."/>
            <person name="Delehaunty K."/>
            <person name="Fronick C."/>
            <person name="Courtney B."/>
            <person name="Rock S.M."/>
            <person name="Belter E."/>
            <person name="Du F."/>
            <person name="Kim K."/>
            <person name="Abbott R.M."/>
            <person name="Cotton M."/>
            <person name="Levy A."/>
            <person name="Marchetto P."/>
            <person name="Ochoa K."/>
            <person name="Jackson S.M."/>
            <person name="Gillam B."/>
            <person name="Chen W."/>
            <person name="Yan L."/>
            <person name="Higginbotham J."/>
            <person name="Cardenas M."/>
            <person name="Waligorski J."/>
            <person name="Applebaum E."/>
            <person name="Phelps L."/>
            <person name="Falcone J."/>
            <person name="Kanchi K."/>
            <person name="Thane T."/>
            <person name="Scimone A."/>
            <person name="Thane N."/>
            <person name="Henke J."/>
            <person name="Wang T."/>
            <person name="Ruppert J."/>
            <person name="Shah N."/>
            <person name="Rotter K."/>
            <person name="Hodges J."/>
            <person name="Ingenthron E."/>
            <person name="Cordes M."/>
            <person name="Kohlberg S."/>
            <person name="Sgro J."/>
            <person name="Delgado B."/>
            <person name="Mead K."/>
            <person name="Chinwalla A."/>
            <person name="Leonard S."/>
            <person name="Crouse K."/>
            <person name="Collura K."/>
            <person name="Kudrna D."/>
            <person name="Currie J."/>
            <person name="He R."/>
            <person name="Angelova A."/>
            <person name="Rajasekar S."/>
            <person name="Mueller T."/>
            <person name="Lomeli R."/>
            <person name="Scara G."/>
            <person name="Ko A."/>
            <person name="Delaney K."/>
            <person name="Wissotski M."/>
            <person name="Lopez G."/>
            <person name="Campos D."/>
            <person name="Braidotti M."/>
            <person name="Ashley E."/>
            <person name="Golser W."/>
            <person name="Kim H."/>
            <person name="Lee S."/>
            <person name="Lin J."/>
            <person name="Dujmic Z."/>
            <person name="Kim W."/>
            <person name="Talag J."/>
            <person name="Zuccolo A."/>
            <person name="Fan C."/>
            <person name="Sebastian A."/>
            <person name="Kramer M."/>
            <person name="Spiegel L."/>
            <person name="Nascimento L."/>
            <person name="Zutavern T."/>
            <person name="Miller B."/>
            <person name="Ambroise C."/>
            <person name="Muller S."/>
            <person name="Spooner W."/>
            <person name="Narechania A."/>
            <person name="Ren L."/>
            <person name="Wei S."/>
            <person name="Kumari S."/>
            <person name="Faga B."/>
            <person name="Levy M.J."/>
            <person name="McMahan L."/>
            <person name="Van Buren P."/>
            <person name="Vaughn M.W."/>
            <person name="Ying K."/>
            <person name="Yeh C.-T."/>
            <person name="Emrich S.J."/>
            <person name="Jia Y."/>
            <person name="Kalyanaraman A."/>
            <person name="Hsia A.-P."/>
            <person name="Barbazuk W.B."/>
            <person name="Baucom R.S."/>
            <person name="Brutnell T.P."/>
            <person name="Carpita N.C."/>
            <person name="Chaparro C."/>
            <person name="Chia J.-M."/>
            <person name="Deragon J.-M."/>
            <person name="Estill J.C."/>
            <person name="Fu Y."/>
            <person name="Jeddeloh J.A."/>
            <person name="Han Y."/>
            <person name="Lee H."/>
            <person name="Li P."/>
            <person name="Lisch D.R."/>
            <person name="Liu S."/>
            <person name="Liu Z."/>
            <person name="Nagel D.H."/>
            <person name="McCann M.C."/>
            <person name="SanMiguel P."/>
            <person name="Myers A.M."/>
            <person name="Nettleton D."/>
            <person name="Nguyen J."/>
            <person name="Penning B.W."/>
            <person name="Ponnala L."/>
            <person name="Schneider K.L."/>
            <person name="Schwartz D.C."/>
            <person name="Sharma A."/>
            <person name="Soderlund C."/>
            <person name="Springer N.M."/>
            <person name="Sun Q."/>
            <person name="Wang H."/>
            <person name="Waterman M."/>
            <person name="Westerman R."/>
            <person name="Wolfgruber T.K."/>
            <person name="Yang L."/>
            <person name="Yu Y."/>
            <person name="Zhang L."/>
            <person name="Zhou S."/>
            <person name="Zhu Q."/>
            <person name="Bennetzen J.L."/>
            <person name="Dawe R.K."/>
            <person name="Jiang J."/>
            <person name="Jiang N."/>
            <person name="Presting G.G."/>
            <person name="Wessler S.R."/>
            <person name="Aluru S."/>
            <person name="Martienssen R.A."/>
            <person name="Clifton S.W."/>
            <person name="McCombie W.R."/>
            <person name="Wing R.A."/>
            <person name="Wilson R.K."/>
        </authorList>
    </citation>
    <scope>NUCLEOTIDE SEQUENCE [LARGE SCALE GENOMIC DNA]</scope>
    <source>
        <strain evidence="4">cv. B73</strain>
    </source>
</reference>
<evidence type="ECO:0000313" key="4">
    <source>
        <dbReference type="Proteomes" id="UP000007305"/>
    </source>
</evidence>
<dbReference type="InParanoid" id="A0A804QR33"/>
<keyword evidence="4" id="KW-1185">Reference proteome</keyword>
<dbReference type="EnsemblPlants" id="Zm00001eb352830_T001">
    <property type="protein sequence ID" value="Zm00001eb352830_P001"/>
    <property type="gene ID" value="Zm00001eb352830"/>
</dbReference>
<name>A0A804QR33_MAIZE</name>
<evidence type="ECO:0000259" key="2">
    <source>
        <dbReference type="PROSITE" id="PS50089"/>
    </source>
</evidence>